<reference evidence="2 3" key="1">
    <citation type="submission" date="2019-10" db="EMBL/GenBank/DDBJ databases">
        <title>Corynebacterium sp novel species isolated from the respiratory tract of Marmot.</title>
        <authorList>
            <person name="Zhang G."/>
        </authorList>
    </citation>
    <scope>NUCLEOTIDE SEQUENCE [LARGE SCALE GENOMIC DNA]</scope>
    <source>
        <strain evidence="2 3">336</strain>
    </source>
</reference>
<proteinExistence type="predicted"/>
<dbReference type="InterPro" id="IPR002109">
    <property type="entry name" value="Glutaredoxin"/>
</dbReference>
<keyword evidence="3" id="KW-1185">Reference proteome</keyword>
<evidence type="ECO:0000259" key="1">
    <source>
        <dbReference type="Pfam" id="PF00462"/>
    </source>
</evidence>
<protein>
    <submittedName>
        <fullName evidence="2">Mycoredoxin</fullName>
    </submittedName>
</protein>
<dbReference type="Pfam" id="PF00462">
    <property type="entry name" value="Glutaredoxin"/>
    <property type="match status" value="1"/>
</dbReference>
<dbReference type="InterPro" id="IPR036249">
    <property type="entry name" value="Thioredoxin-like_sf"/>
</dbReference>
<dbReference type="PROSITE" id="PS51354">
    <property type="entry name" value="GLUTAREDOXIN_2"/>
    <property type="match status" value="1"/>
</dbReference>
<evidence type="ECO:0000313" key="2">
    <source>
        <dbReference type="EMBL" id="KAB3521093.1"/>
    </source>
</evidence>
<feature type="domain" description="Glutaredoxin" evidence="1">
    <location>
        <begin position="5"/>
        <end position="68"/>
    </location>
</feature>
<dbReference type="PROSITE" id="PS00194">
    <property type="entry name" value="THIOREDOXIN_1"/>
    <property type="match status" value="1"/>
</dbReference>
<dbReference type="NCBIfam" id="TIGR02200">
    <property type="entry name" value="GlrX_actino"/>
    <property type="match status" value="1"/>
</dbReference>
<organism evidence="2 3">
    <name type="scientific">Corynebacterium zhongnanshanii</name>
    <dbReference type="NCBI Taxonomy" id="2768834"/>
    <lineage>
        <taxon>Bacteria</taxon>
        <taxon>Bacillati</taxon>
        <taxon>Actinomycetota</taxon>
        <taxon>Actinomycetes</taxon>
        <taxon>Mycobacteriales</taxon>
        <taxon>Corynebacteriaceae</taxon>
        <taxon>Corynebacterium</taxon>
    </lineage>
</organism>
<dbReference type="Gene3D" id="3.40.30.10">
    <property type="entry name" value="Glutaredoxin"/>
    <property type="match status" value="1"/>
</dbReference>
<dbReference type="EMBL" id="WBZJ01000002">
    <property type="protein sequence ID" value="KAB3521093.1"/>
    <property type="molecule type" value="Genomic_DNA"/>
</dbReference>
<dbReference type="InterPro" id="IPR011915">
    <property type="entry name" value="GlrX_actino"/>
</dbReference>
<name>A0ABQ6VDU9_9CORY</name>
<sequence>MTDKVTVYYADWCPYCKKLITDLNANNIPHTLIDADNGPHAAEDSEWVKSVNNGNRVVPTVRFSDGTHMTNPPVADVAAKFEELS</sequence>
<accession>A0ABQ6VDU9</accession>
<gene>
    <name evidence="2" type="ORF">F8377_07375</name>
</gene>
<dbReference type="Proteomes" id="UP000436181">
    <property type="component" value="Unassembled WGS sequence"/>
</dbReference>
<comment type="caution">
    <text evidence="2">The sequence shown here is derived from an EMBL/GenBank/DDBJ whole genome shotgun (WGS) entry which is preliminary data.</text>
</comment>
<dbReference type="SUPFAM" id="SSF52833">
    <property type="entry name" value="Thioredoxin-like"/>
    <property type="match status" value="1"/>
</dbReference>
<dbReference type="InterPro" id="IPR017937">
    <property type="entry name" value="Thioredoxin_CS"/>
</dbReference>
<evidence type="ECO:0000313" key="3">
    <source>
        <dbReference type="Proteomes" id="UP000436181"/>
    </source>
</evidence>
<dbReference type="CDD" id="cd02976">
    <property type="entry name" value="NrdH"/>
    <property type="match status" value="1"/>
</dbReference>